<dbReference type="Proteomes" id="UP000521922">
    <property type="component" value="Unassembled WGS sequence"/>
</dbReference>
<sequence>MGPLLEQVRALERARGHDLPHQGDPAHDLALRAEAAGDRVTAARARLVHADLACSAGDLDTASALVQDAVRVAEECGDDELAARAHYVSAILHLQAGDAAESRWHAVRSVEVLPPSSPAWLRAEHLLGASVVLDRSTDSLESVLTEVLEIAAAEDDPRLELYALNNLTWERAEDGRLEEALRLAERMRRAAARGQRPLRSADLDTVATVQLRSGRLEEAWTTISQALDPSTPDIGADHQVIARLTAFRVLIGLGRATEALEQLELARRLGTERRLPGLLSEVEEAEATYRAATGDWEGAYRAHVRFHAEHVRLQARQNAARALLAQAQFEASAARRDRDRFRTLAFTDSLTGLPNRRAVEEHVRDVLQGPGPVALAIVDLDHFKRINDERSHDAGDAVLRELGVLLTAYVTGAPGKFVARLGGEEFVVVWEGWTAVAVGLSAEALRAGVAAHDWTACAGGLPVTVSAGFAVSDEDGASWPDLLRCADARLYEAKRGGRDRVVGPAAVR</sequence>
<evidence type="ECO:0000313" key="2">
    <source>
        <dbReference type="EMBL" id="NYD22499.1"/>
    </source>
</evidence>
<dbReference type="PANTHER" id="PTHR45138">
    <property type="entry name" value="REGULATORY COMPONENTS OF SENSORY TRANSDUCTION SYSTEM"/>
    <property type="match status" value="1"/>
</dbReference>
<dbReference type="PANTHER" id="PTHR45138:SF9">
    <property type="entry name" value="DIGUANYLATE CYCLASE DGCM-RELATED"/>
    <property type="match status" value="1"/>
</dbReference>
<dbReference type="SUPFAM" id="SSF48452">
    <property type="entry name" value="TPR-like"/>
    <property type="match status" value="1"/>
</dbReference>
<accession>A0A7Y9DL31</accession>
<dbReference type="CDD" id="cd01949">
    <property type="entry name" value="GGDEF"/>
    <property type="match status" value="1"/>
</dbReference>
<dbReference type="SUPFAM" id="SSF55073">
    <property type="entry name" value="Nucleotide cyclase"/>
    <property type="match status" value="1"/>
</dbReference>
<reference evidence="2 3" key="1">
    <citation type="submission" date="2020-07" db="EMBL/GenBank/DDBJ databases">
        <title>Sequencing the genomes of 1000 actinobacteria strains.</title>
        <authorList>
            <person name="Klenk H.-P."/>
        </authorList>
    </citation>
    <scope>NUCLEOTIDE SEQUENCE [LARGE SCALE GENOMIC DNA]</scope>
    <source>
        <strain evidence="2 3">DSM 7487</strain>
    </source>
</reference>
<dbReference type="Gene3D" id="3.30.70.270">
    <property type="match status" value="1"/>
</dbReference>
<dbReference type="GO" id="GO:0043709">
    <property type="term" value="P:cell adhesion involved in single-species biofilm formation"/>
    <property type="evidence" value="ECO:0007669"/>
    <property type="project" value="TreeGrafter"/>
</dbReference>
<dbReference type="InterPro" id="IPR029787">
    <property type="entry name" value="Nucleotide_cyclase"/>
</dbReference>
<keyword evidence="3" id="KW-1185">Reference proteome</keyword>
<name>A0A7Y9DL31_9ACTN</name>
<evidence type="ECO:0000259" key="1">
    <source>
        <dbReference type="PROSITE" id="PS50887"/>
    </source>
</evidence>
<dbReference type="Gene3D" id="1.25.40.10">
    <property type="entry name" value="Tetratricopeptide repeat domain"/>
    <property type="match status" value="1"/>
</dbReference>
<protein>
    <submittedName>
        <fullName evidence="2">Diguanylate cyclase (GGDEF)-like protein</fullName>
    </submittedName>
</protein>
<dbReference type="InterPro" id="IPR011990">
    <property type="entry name" value="TPR-like_helical_dom_sf"/>
</dbReference>
<proteinExistence type="predicted"/>
<dbReference type="GO" id="GO:0052621">
    <property type="term" value="F:diguanylate cyclase activity"/>
    <property type="evidence" value="ECO:0007669"/>
    <property type="project" value="TreeGrafter"/>
</dbReference>
<dbReference type="GO" id="GO:1902201">
    <property type="term" value="P:negative regulation of bacterial-type flagellum-dependent cell motility"/>
    <property type="evidence" value="ECO:0007669"/>
    <property type="project" value="TreeGrafter"/>
</dbReference>
<dbReference type="SMART" id="SM00267">
    <property type="entry name" value="GGDEF"/>
    <property type="match status" value="1"/>
</dbReference>
<dbReference type="InterPro" id="IPR000160">
    <property type="entry name" value="GGDEF_dom"/>
</dbReference>
<dbReference type="RefSeq" id="WP_179751516.1">
    <property type="nucleotide sequence ID" value="NZ_BAAAGN010000004.1"/>
</dbReference>
<dbReference type="PROSITE" id="PS50887">
    <property type="entry name" value="GGDEF"/>
    <property type="match status" value="1"/>
</dbReference>
<dbReference type="NCBIfam" id="TIGR00254">
    <property type="entry name" value="GGDEF"/>
    <property type="match status" value="1"/>
</dbReference>
<dbReference type="InterPro" id="IPR050469">
    <property type="entry name" value="Diguanylate_Cyclase"/>
</dbReference>
<dbReference type="GO" id="GO:0005886">
    <property type="term" value="C:plasma membrane"/>
    <property type="evidence" value="ECO:0007669"/>
    <property type="project" value="TreeGrafter"/>
</dbReference>
<gene>
    <name evidence="2" type="ORF">BJ968_002039</name>
</gene>
<dbReference type="EMBL" id="JACCBB010000001">
    <property type="protein sequence ID" value="NYD22499.1"/>
    <property type="molecule type" value="Genomic_DNA"/>
</dbReference>
<organism evidence="2 3">
    <name type="scientific">Kineococcus aurantiacus</name>
    <dbReference type="NCBI Taxonomy" id="37633"/>
    <lineage>
        <taxon>Bacteria</taxon>
        <taxon>Bacillati</taxon>
        <taxon>Actinomycetota</taxon>
        <taxon>Actinomycetes</taxon>
        <taxon>Kineosporiales</taxon>
        <taxon>Kineosporiaceae</taxon>
        <taxon>Kineococcus</taxon>
    </lineage>
</organism>
<dbReference type="Pfam" id="PF00990">
    <property type="entry name" value="GGDEF"/>
    <property type="match status" value="1"/>
</dbReference>
<dbReference type="InterPro" id="IPR043128">
    <property type="entry name" value="Rev_trsase/Diguanyl_cyclase"/>
</dbReference>
<feature type="domain" description="GGDEF" evidence="1">
    <location>
        <begin position="371"/>
        <end position="506"/>
    </location>
</feature>
<comment type="caution">
    <text evidence="2">The sequence shown here is derived from an EMBL/GenBank/DDBJ whole genome shotgun (WGS) entry which is preliminary data.</text>
</comment>
<dbReference type="AlphaFoldDB" id="A0A7Y9DL31"/>
<evidence type="ECO:0000313" key="3">
    <source>
        <dbReference type="Proteomes" id="UP000521922"/>
    </source>
</evidence>